<keyword evidence="3" id="KW-0812">Transmembrane</keyword>
<dbReference type="KEGG" id="ehi:EHI_100120"/>
<protein>
    <submittedName>
        <fullName evidence="4">Uncharacterized protein</fullName>
    </submittedName>
</protein>
<keyword evidence="3" id="KW-1133">Transmembrane helix</keyword>
<dbReference type="InParanoid" id="C4M0U3"/>
<reference evidence="4" key="1">
    <citation type="journal article" date="2005" name="Nature">
        <title>The genome of the protist parasite Entamoeba histolytica.</title>
        <authorList>
            <person name="Loftus B."/>
            <person name="Anderson I."/>
            <person name="Davies R."/>
            <person name="Alsmark U.C."/>
            <person name="Samuelson J."/>
            <person name="Amedeo P."/>
            <person name="Roncaglia P."/>
            <person name="Berriman M."/>
            <person name="Hirt R.P."/>
            <person name="Mann B.J."/>
            <person name="Nozaki T."/>
            <person name="Suh B."/>
            <person name="Pop M."/>
            <person name="Duchene M."/>
            <person name="Ackers J."/>
            <person name="Tannich E."/>
            <person name="Leippe M."/>
            <person name="Hofer M."/>
            <person name="Bruchhaus I."/>
            <person name="Willhoeft U."/>
            <person name="Bhattacharya A."/>
            <person name="Chillingworth T."/>
            <person name="Churcher C."/>
            <person name="Hance Z."/>
            <person name="Harris B."/>
            <person name="Harris D."/>
            <person name="Jagels K."/>
            <person name="Moule S."/>
            <person name="Mungall K."/>
            <person name="Ormond D."/>
            <person name="Squares R."/>
            <person name="Whitehead S."/>
            <person name="Quail M.A."/>
            <person name="Rabbinowitsch E."/>
            <person name="Norbertczak H."/>
            <person name="Price C."/>
            <person name="Wang Z."/>
            <person name="Guillen N."/>
            <person name="Gilchrist C."/>
            <person name="Stroup S.E."/>
            <person name="Bhattacharya S."/>
            <person name="Lohia A."/>
            <person name="Foster P.G."/>
            <person name="Sicheritz-Ponten T."/>
            <person name="Weber C."/>
            <person name="Singh U."/>
            <person name="Mukherjee C."/>
            <person name="El-Sayed N.M."/>
            <person name="Petri W.A.Jr."/>
            <person name="Clark C.G."/>
            <person name="Embley T.M."/>
            <person name="Barrell B."/>
            <person name="Fraser C.M."/>
            <person name="Hall N."/>
        </authorList>
    </citation>
    <scope>NUCLEOTIDE SEQUENCE [LARGE SCALE GENOMIC DNA]</scope>
    <source>
        <strain evidence="4">HM-1:IMSS</strain>
    </source>
</reference>
<dbReference type="Proteomes" id="UP000001926">
    <property type="component" value="Partially assembled WGS sequence"/>
</dbReference>
<evidence type="ECO:0000256" key="1">
    <source>
        <dbReference type="SAM" id="Coils"/>
    </source>
</evidence>
<dbReference type="VEuPathDB" id="AmoebaDB:EHI_100120"/>
<keyword evidence="5" id="KW-1185">Reference proteome</keyword>
<evidence type="ECO:0000256" key="3">
    <source>
        <dbReference type="SAM" id="Phobius"/>
    </source>
</evidence>
<gene>
    <name evidence="4" type="ORF">EHI_100120</name>
</gene>
<feature type="transmembrane region" description="Helical" evidence="3">
    <location>
        <begin position="170"/>
        <end position="190"/>
    </location>
</feature>
<dbReference type="VEuPathDB" id="AmoebaDB:EHI7A_033400"/>
<dbReference type="EMBL" id="DS571201">
    <property type="protein sequence ID" value="EAL46327.1"/>
    <property type="molecule type" value="Genomic_DNA"/>
</dbReference>
<dbReference type="OMA" id="PHEKGES"/>
<evidence type="ECO:0000256" key="2">
    <source>
        <dbReference type="SAM" id="MobiDB-lite"/>
    </source>
</evidence>
<evidence type="ECO:0000313" key="4">
    <source>
        <dbReference type="EMBL" id="EAL46327.1"/>
    </source>
</evidence>
<proteinExistence type="predicted"/>
<keyword evidence="1" id="KW-0175">Coiled coil</keyword>
<accession>C4M0U3</accession>
<dbReference type="OrthoDB" id="10539292at2759"/>
<feature type="region of interest" description="Disordered" evidence="2">
    <location>
        <begin position="30"/>
        <end position="60"/>
    </location>
</feature>
<dbReference type="VEuPathDB" id="AmoebaDB:KM1_071640"/>
<dbReference type="AlphaFoldDB" id="C4M0U3"/>
<dbReference type="RefSeq" id="XP_651713.1">
    <property type="nucleotide sequence ID" value="XM_646621.1"/>
</dbReference>
<dbReference type="HOGENOM" id="CLU_1411202_0_0_1"/>
<reference evidence="4" key="2">
    <citation type="submission" date="2007-03" db="EMBL/GenBank/DDBJ databases">
        <authorList>
            <person name="Lorenzi H."/>
            <person name="Amedeo P."/>
            <person name="Inman J."/>
            <person name="Schobel S."/>
            <person name="Caler E."/>
        </authorList>
    </citation>
    <scope>GENOME REANNOTATION</scope>
    <source>
        <strain evidence="4">HM-1:IMSS</strain>
    </source>
</reference>
<dbReference type="GeneID" id="3406009"/>
<organism evidence="4 5">
    <name type="scientific">Entamoeba histolytica (strain ATCC 30459 / HM-1:IMSS / ABRM)</name>
    <dbReference type="NCBI Taxonomy" id="294381"/>
    <lineage>
        <taxon>Eukaryota</taxon>
        <taxon>Amoebozoa</taxon>
        <taxon>Evosea</taxon>
        <taxon>Archamoebae</taxon>
        <taxon>Mastigamoebida</taxon>
        <taxon>Entamoebidae</taxon>
        <taxon>Entamoeba</taxon>
    </lineage>
</organism>
<evidence type="ECO:0000313" key="5">
    <source>
        <dbReference type="Proteomes" id="UP000001926"/>
    </source>
</evidence>
<name>C4M0U3_ENTH1</name>
<dbReference type="VEuPathDB" id="AmoebaDB:EHI8A_030120"/>
<keyword evidence="3" id="KW-0472">Membrane</keyword>
<feature type="compositionally biased region" description="Basic and acidic residues" evidence="2">
    <location>
        <begin position="43"/>
        <end position="60"/>
    </location>
</feature>
<feature type="coiled-coil region" evidence="1">
    <location>
        <begin position="114"/>
        <end position="141"/>
    </location>
</feature>
<feature type="compositionally biased region" description="Basic residues" evidence="2">
    <location>
        <begin position="31"/>
        <end position="42"/>
    </location>
</feature>
<sequence length="193" mass="22472">MNLFFIDDEKTRRKEEVLIFREEWHTVGKEKKPKKVKTKAVKQNKENKKKEKKVSEKEKQGIIKREVIPLPHDQNHSYSTPAIVGSPSVEYTKEELEKILAELGDGSNYLPPPLIKEKNRIEMLLERVKRKEQQKMNQKEISFPSATTIETHNNTIQQPIKLTPKGNVNVIIFLIIILIIAIVILALYIYSFN</sequence>